<dbReference type="KEGG" id="mtw:CQW49_14690"/>
<dbReference type="Pfam" id="PF07715">
    <property type="entry name" value="Plug"/>
    <property type="match status" value="1"/>
</dbReference>
<keyword evidence="7 10" id="KW-0472">Membrane</keyword>
<dbReference type="Gene3D" id="2.40.170.20">
    <property type="entry name" value="TonB-dependent receptor, beta-barrel domain"/>
    <property type="match status" value="1"/>
</dbReference>
<keyword evidence="5 10" id="KW-0812">Transmembrane</keyword>
<dbReference type="Proteomes" id="UP000230709">
    <property type="component" value="Chromosome"/>
</dbReference>
<keyword evidence="4 10" id="KW-1134">Transmembrane beta strand</keyword>
<dbReference type="CDD" id="cd01347">
    <property type="entry name" value="ligand_gated_channel"/>
    <property type="match status" value="1"/>
</dbReference>
<keyword evidence="8 14" id="KW-0675">Receptor</keyword>
<proteinExistence type="inferred from homology"/>
<comment type="subcellular location">
    <subcellularLocation>
        <location evidence="1 10">Cell outer membrane</location>
        <topology evidence="1 10">Multi-pass membrane protein</topology>
    </subcellularLocation>
</comment>
<evidence type="ECO:0000256" key="11">
    <source>
        <dbReference type="RuleBase" id="RU003357"/>
    </source>
</evidence>
<protein>
    <submittedName>
        <fullName evidence="14">TonB-dependent siderophore receptor</fullName>
    </submittedName>
</protein>
<dbReference type="InterPro" id="IPR037066">
    <property type="entry name" value="Plug_dom_sf"/>
</dbReference>
<keyword evidence="3 10" id="KW-0813">Transport</keyword>
<feature type="domain" description="TonB-dependent receptor-like beta-barrel" evidence="12">
    <location>
        <begin position="251"/>
        <end position="733"/>
    </location>
</feature>
<keyword evidence="6 11" id="KW-0798">TonB box</keyword>
<keyword evidence="15" id="KW-1185">Reference proteome</keyword>
<accession>A0A2D2D1W6</accession>
<dbReference type="EMBL" id="CP023737">
    <property type="protein sequence ID" value="ATQ68987.1"/>
    <property type="molecule type" value="Genomic_DNA"/>
</dbReference>
<dbReference type="AlphaFoldDB" id="A0A2D2D1W6"/>
<comment type="similarity">
    <text evidence="2 10 11">Belongs to the TonB-dependent receptor family.</text>
</comment>
<dbReference type="InterPro" id="IPR039426">
    <property type="entry name" value="TonB-dep_rcpt-like"/>
</dbReference>
<evidence type="ECO:0000313" key="14">
    <source>
        <dbReference type="EMBL" id="ATQ68987.1"/>
    </source>
</evidence>
<evidence type="ECO:0000256" key="3">
    <source>
        <dbReference type="ARBA" id="ARBA00022448"/>
    </source>
</evidence>
<evidence type="ECO:0000256" key="10">
    <source>
        <dbReference type="PROSITE-ProRule" id="PRU01360"/>
    </source>
</evidence>
<evidence type="ECO:0000259" key="12">
    <source>
        <dbReference type="Pfam" id="PF00593"/>
    </source>
</evidence>
<dbReference type="PROSITE" id="PS52016">
    <property type="entry name" value="TONB_DEPENDENT_REC_3"/>
    <property type="match status" value="1"/>
</dbReference>
<dbReference type="SUPFAM" id="SSF56935">
    <property type="entry name" value="Porins"/>
    <property type="match status" value="1"/>
</dbReference>
<dbReference type="GO" id="GO:0038023">
    <property type="term" value="F:signaling receptor activity"/>
    <property type="evidence" value="ECO:0007669"/>
    <property type="project" value="InterPro"/>
</dbReference>
<dbReference type="GO" id="GO:0009279">
    <property type="term" value="C:cell outer membrane"/>
    <property type="evidence" value="ECO:0007669"/>
    <property type="project" value="UniProtKB-SubCell"/>
</dbReference>
<organism evidence="14 15">
    <name type="scientific">Methylosinus trichosporium (strain ATCC 35070 / NCIMB 11131 / UNIQEM 75 / OB3b)</name>
    <dbReference type="NCBI Taxonomy" id="595536"/>
    <lineage>
        <taxon>Bacteria</taxon>
        <taxon>Pseudomonadati</taxon>
        <taxon>Pseudomonadota</taxon>
        <taxon>Alphaproteobacteria</taxon>
        <taxon>Hyphomicrobiales</taxon>
        <taxon>Methylocystaceae</taxon>
        <taxon>Methylosinus</taxon>
    </lineage>
</organism>
<name>A0A2D2D1W6_METT3</name>
<evidence type="ECO:0000259" key="13">
    <source>
        <dbReference type="Pfam" id="PF07715"/>
    </source>
</evidence>
<dbReference type="Gene3D" id="2.170.130.10">
    <property type="entry name" value="TonB-dependent receptor, plug domain"/>
    <property type="match status" value="1"/>
</dbReference>
<sequence length="764" mass="81657">MRQAQTLRQLASGMKVSAGVALAFTALRADEAEAQEALPTIDIGASPTQTIDVDASSASANTLRSSTGIDRLPGPVQSIPQSITVIPQTVIHEQQATTVSQILQYVPGVTVATGEGGGGITGDQFRIRGFDASGDVYVDGLRDFGSYIRDSFATESIAVLKGPSSQTFGNGTTGGAIALESKKAHLGNEYSFEAIGGSGPYGRAVLDVNRQIDETTAARIVAMGNKQDIVDRDHVYSNRWGVLGSLGFGLGSEHSVIVNYFHQHSSARPDFGVPIVSNGTAVGEPVTEYGVPRSNFFGRQSDHDVMDADVASVLYKGEFGNWLTITNNARFGNYTRNLRMTPVKCSQGNFPITAASTCAVDVLAGNLDTAYEIWPFAGTKQTSYGGENVTTAILRFDTGGFRHQLIAGVDVYVQRASTDFYAPSGPEPAGTLLTPIYQNSPGFSVVVSAGRGAATRSWDVGPFISDRIWITPQISVLGGVRWDHYHVQGVTAGTPVRTTTEFASPKASLIWEPTSQQTYYFSFARSFTPRGNNITSLSSPLGLSQFGTLANLQPESDDTLEIGGKWSLLDDRLGATAALFRVDKDNATYTDPTSGLKSTTDDKVRVQGIEAGLTGNVTDAWNVQASYTYLDGKIRSSSINAFNPAPTDGNRMPYVSRHGASLWTSYDVAPLIRGLPEARNLPGRLLVGGGLNYRSDYYVDNANRLRIPAVTTVDAMISYDFDRLHFAVNVTNLTNQLAYNSAFGSGYATPVSGRAVTATAGVKF</sequence>
<dbReference type="Pfam" id="PF00593">
    <property type="entry name" value="TonB_dep_Rec_b-barrel"/>
    <property type="match status" value="1"/>
</dbReference>
<dbReference type="RefSeq" id="WP_003614939.1">
    <property type="nucleotide sequence ID" value="NZ_ADVE02000001.1"/>
</dbReference>
<dbReference type="PANTHER" id="PTHR32552:SF83">
    <property type="entry name" value="BLR3904 PROTEIN"/>
    <property type="match status" value="1"/>
</dbReference>
<dbReference type="GO" id="GO:0015891">
    <property type="term" value="P:siderophore transport"/>
    <property type="evidence" value="ECO:0007669"/>
    <property type="project" value="InterPro"/>
</dbReference>
<evidence type="ECO:0000256" key="6">
    <source>
        <dbReference type="ARBA" id="ARBA00023077"/>
    </source>
</evidence>
<dbReference type="GO" id="GO:0015344">
    <property type="term" value="F:siderophore uptake transmembrane transporter activity"/>
    <property type="evidence" value="ECO:0007669"/>
    <property type="project" value="TreeGrafter"/>
</dbReference>
<feature type="domain" description="TonB-dependent receptor plug" evidence="13">
    <location>
        <begin position="76"/>
        <end position="176"/>
    </location>
</feature>
<dbReference type="InterPro" id="IPR036942">
    <property type="entry name" value="Beta-barrel_TonB_sf"/>
</dbReference>
<dbReference type="STRING" id="595536.GCA_000178815_02200"/>
<dbReference type="NCBIfam" id="TIGR01783">
    <property type="entry name" value="TonB-siderophor"/>
    <property type="match status" value="1"/>
</dbReference>
<evidence type="ECO:0000256" key="4">
    <source>
        <dbReference type="ARBA" id="ARBA00022452"/>
    </source>
</evidence>
<dbReference type="PANTHER" id="PTHR32552">
    <property type="entry name" value="FERRICHROME IRON RECEPTOR-RELATED"/>
    <property type="match status" value="1"/>
</dbReference>
<keyword evidence="9 10" id="KW-0998">Cell outer membrane</keyword>
<dbReference type="InterPro" id="IPR012910">
    <property type="entry name" value="Plug_dom"/>
</dbReference>
<gene>
    <name evidence="14" type="ORF">CQW49_14690</name>
</gene>
<evidence type="ECO:0000256" key="7">
    <source>
        <dbReference type="ARBA" id="ARBA00023136"/>
    </source>
</evidence>
<evidence type="ECO:0000313" key="15">
    <source>
        <dbReference type="Proteomes" id="UP000230709"/>
    </source>
</evidence>
<evidence type="ECO:0000256" key="8">
    <source>
        <dbReference type="ARBA" id="ARBA00023170"/>
    </source>
</evidence>
<dbReference type="InterPro" id="IPR010105">
    <property type="entry name" value="TonB_sidphr_rcpt"/>
</dbReference>
<evidence type="ECO:0000256" key="2">
    <source>
        <dbReference type="ARBA" id="ARBA00009810"/>
    </source>
</evidence>
<reference evidence="15" key="1">
    <citation type="submission" date="2017-10" db="EMBL/GenBank/DDBJ databases">
        <title>Completed PacBio SMRT sequence of Methylosinus trichosporium OB3b reveals presence of a third large plasmid.</title>
        <authorList>
            <person name="Charles T.C."/>
            <person name="Lynch M.D.J."/>
            <person name="Heil J.R."/>
            <person name="Cheng J."/>
        </authorList>
    </citation>
    <scope>NUCLEOTIDE SEQUENCE [LARGE SCALE GENOMIC DNA]</scope>
    <source>
        <strain evidence="15">OB3b</strain>
    </source>
</reference>
<dbReference type="InterPro" id="IPR000531">
    <property type="entry name" value="Beta-barrel_TonB"/>
</dbReference>
<evidence type="ECO:0000256" key="9">
    <source>
        <dbReference type="ARBA" id="ARBA00023237"/>
    </source>
</evidence>
<evidence type="ECO:0000256" key="1">
    <source>
        <dbReference type="ARBA" id="ARBA00004571"/>
    </source>
</evidence>
<evidence type="ECO:0000256" key="5">
    <source>
        <dbReference type="ARBA" id="ARBA00022692"/>
    </source>
</evidence>